<reference evidence="1 2" key="1">
    <citation type="submission" date="2016-08" db="EMBL/GenBank/DDBJ databases">
        <title>New Insights into Marine Group III Euryarchaeota, from dark to light.</title>
        <authorList>
            <person name="Haro-Moreno J.M."/>
            <person name="Rodriguez-Valera F."/>
            <person name="Lopez-Garcia P."/>
            <person name="Moreira D."/>
            <person name="Martin-Cuadrado A.B."/>
        </authorList>
    </citation>
    <scope>NUCLEOTIDE SEQUENCE [LARGE SCALE GENOMIC DNA]</scope>
    <source>
        <strain evidence="1">CG-Epi2</strain>
    </source>
</reference>
<sequence length="878" mass="100522">MGARTTLLFLLVASFLGIALALIPATNAEIQISEIEHVNTGTLNSLNITITNDFDEETPYSLVINIFSEDLQENINLESSNLIFTIDPLETYNANFPFTIQLSGNYIFNLTLLSNNNDSITTTYIEQEYLFYHSSQMNLEEVITDYYLDDEDNANWRYNSDTQSIELINLVNQYETGVVTGPYNTIGNKNNKLIIEHEYITSLTAEYSISYTTDFNQSQLYSTVWTELYTLNNESNEHLEIELETGKNIYLCFLATDTDADSEDFWNIKSIFYQHIPIKHSLEVNIQEHYFFNLEQTPEINLNLANNGLFDQQLGNVTISIDLFSTEEKIGTYITTPNIESDEIQNINFRFTEINAPGNYYCDIYITLINDKIQYEELNTFLSISMHNIEITETIATTYGKINVIAQTENPEFLELNGDYLIKPLTKNYFLLEISNINEEILWNQEIRIISIISMDEIKFSTNTENSGNLDVLVWPSISFDSAKLHYAKVVINNEGFYTENYAISYSYTPTFVEEINGPNEITVNPGESLTLEVEIMPLSKMPLLGGNPLIIEISNNGMERTEGYILSYTETKINIVSQECNRHSILTGQSISCTTIISNTGYISNALEVNIGVETENGIEKIIDQITIEELDNQESWNIRTTYKPEHIENFKIFTNIESEGKSITYGKMDSNINVIKSVQETEEPVRTFAIPNMSLRNIFIALSIASIGFQFQRSENMKYLTFKFFIPLYSRLQKDTLADDPTRQNLLRIIYAEPGANFTQLKEKLGLHNGTLAHHLHILENHQTITSHTSGRQRLFFPFGSENRINISNSLITNRTQKKIINIVKDNPGITQSMISQQLKVSRQKVNYHVNSLVSNSILKIEKQGRITRLYPMHFT</sequence>
<dbReference type="InterPro" id="IPR011991">
    <property type="entry name" value="ArsR-like_HTH"/>
</dbReference>
<dbReference type="SUPFAM" id="SSF46785">
    <property type="entry name" value="Winged helix' DNA-binding domain"/>
    <property type="match status" value="2"/>
</dbReference>
<dbReference type="PANTHER" id="PTHR36216:SF1">
    <property type="entry name" value="HTH ARSR-TYPE DOMAIN-CONTAINING PROTEIN"/>
    <property type="match status" value="1"/>
</dbReference>
<gene>
    <name evidence="1" type="ORF">BET99_04800</name>
</gene>
<dbReference type="AlphaFoldDB" id="A0A1J5U186"/>
<dbReference type="CDD" id="cd00090">
    <property type="entry name" value="HTH_ARSR"/>
    <property type="match status" value="1"/>
</dbReference>
<dbReference type="EMBL" id="MIYZ01000019">
    <property type="protein sequence ID" value="OIR22272.1"/>
    <property type="molecule type" value="Genomic_DNA"/>
</dbReference>
<dbReference type="InterPro" id="IPR036390">
    <property type="entry name" value="WH_DNA-bd_sf"/>
</dbReference>
<proteinExistence type="predicted"/>
<evidence type="ECO:0000313" key="1">
    <source>
        <dbReference type="EMBL" id="OIR22272.1"/>
    </source>
</evidence>
<dbReference type="Gene3D" id="1.10.10.10">
    <property type="entry name" value="Winged helix-like DNA-binding domain superfamily/Winged helix DNA-binding domain"/>
    <property type="match status" value="2"/>
</dbReference>
<organism evidence="1 2">
    <name type="scientific">Marine Group III euryarchaeote CG-Epi2</name>
    <dbReference type="NCBI Taxonomy" id="1888996"/>
    <lineage>
        <taxon>Archaea</taxon>
        <taxon>Methanobacteriati</taxon>
        <taxon>Thermoplasmatota</taxon>
        <taxon>Thermoplasmata</taxon>
        <taxon>Candidatus Thermoprofundales</taxon>
    </lineage>
</organism>
<accession>A0A1J5U186</accession>
<comment type="caution">
    <text evidence="1">The sequence shown here is derived from an EMBL/GenBank/DDBJ whole genome shotgun (WGS) entry which is preliminary data.</text>
</comment>
<dbReference type="InterPro" id="IPR036388">
    <property type="entry name" value="WH-like_DNA-bd_sf"/>
</dbReference>
<evidence type="ECO:0000313" key="2">
    <source>
        <dbReference type="Proteomes" id="UP000183615"/>
    </source>
</evidence>
<protein>
    <recommendedName>
        <fullName evidence="3">HTH arsR-type domain-containing protein</fullName>
    </recommendedName>
</protein>
<dbReference type="Pfam" id="PF13412">
    <property type="entry name" value="HTH_24"/>
    <property type="match status" value="1"/>
</dbReference>
<dbReference type="PANTHER" id="PTHR36216">
    <property type="entry name" value="TRANSCRIPTIONAL REGULATOR, TRMB"/>
    <property type="match status" value="1"/>
</dbReference>
<evidence type="ECO:0008006" key="3">
    <source>
        <dbReference type="Google" id="ProtNLM"/>
    </source>
</evidence>
<dbReference type="Proteomes" id="UP000183615">
    <property type="component" value="Unassembled WGS sequence"/>
</dbReference>
<name>A0A1J5U186_9ARCH</name>